<dbReference type="Proteomes" id="UP000000658">
    <property type="component" value="Chromosome"/>
</dbReference>
<accession>Q1I4W1</accession>
<dbReference type="AlphaFoldDB" id="Q1I4W1"/>
<organism evidence="2 3">
    <name type="scientific">Pseudomonas entomophila (strain L48)</name>
    <dbReference type="NCBI Taxonomy" id="384676"/>
    <lineage>
        <taxon>Bacteria</taxon>
        <taxon>Pseudomonadati</taxon>
        <taxon>Pseudomonadota</taxon>
        <taxon>Gammaproteobacteria</taxon>
        <taxon>Pseudomonadales</taxon>
        <taxon>Pseudomonadaceae</taxon>
        <taxon>Pseudomonas</taxon>
    </lineage>
</organism>
<gene>
    <name evidence="2" type="ordered locus">PSEEN4654</name>
</gene>
<sequence>MEEVRWTPPVYRSHSSRSANALLPLNSFLQAISYAFHRHFLTPRTLHQKPPRNKFPTSRGKFRDRVWRPG</sequence>
<name>Q1I4W1_PSEE4</name>
<dbReference type="KEGG" id="pen:PSEEN4654"/>
<reference evidence="2 3" key="1">
    <citation type="journal article" date="2006" name="Nat. Biotechnol.">
        <title>Complete genome sequence of the entomopathogenic and metabolically versatile soil bacterium Pseudomonas entomophila.</title>
        <authorList>
            <person name="Vodovar N."/>
            <person name="Vallenet D."/>
            <person name="Cruveiller S."/>
            <person name="Rouy Z."/>
            <person name="Barbe V."/>
            <person name="Acosta C."/>
            <person name="Cattolico L."/>
            <person name="Jubin C."/>
            <person name="Lajus A."/>
            <person name="Segurens B."/>
            <person name="Vacherie B."/>
            <person name="Wincker P."/>
            <person name="Weissenbach J."/>
            <person name="Lemaitre B."/>
            <person name="Medigue C."/>
            <person name="Boccard F."/>
        </authorList>
    </citation>
    <scope>NUCLEOTIDE SEQUENCE [LARGE SCALE GENOMIC DNA]</scope>
    <source>
        <strain evidence="2 3">L48</strain>
    </source>
</reference>
<dbReference type="EMBL" id="CT573326">
    <property type="protein sequence ID" value="CAK17325.1"/>
    <property type="molecule type" value="Genomic_DNA"/>
</dbReference>
<dbReference type="HOGENOM" id="CLU_2754786_0_0_6"/>
<evidence type="ECO:0000256" key="1">
    <source>
        <dbReference type="SAM" id="MobiDB-lite"/>
    </source>
</evidence>
<proteinExistence type="predicted"/>
<protein>
    <submittedName>
        <fullName evidence="2">Uncharacterized protein</fullName>
    </submittedName>
</protein>
<feature type="region of interest" description="Disordered" evidence="1">
    <location>
        <begin position="46"/>
        <end position="70"/>
    </location>
</feature>
<evidence type="ECO:0000313" key="2">
    <source>
        <dbReference type="EMBL" id="CAK17325.1"/>
    </source>
</evidence>
<evidence type="ECO:0000313" key="3">
    <source>
        <dbReference type="Proteomes" id="UP000000658"/>
    </source>
</evidence>
<feature type="compositionally biased region" description="Basic and acidic residues" evidence="1">
    <location>
        <begin position="61"/>
        <end position="70"/>
    </location>
</feature>